<evidence type="ECO:0000256" key="1">
    <source>
        <dbReference type="SAM" id="MobiDB-lite"/>
    </source>
</evidence>
<dbReference type="Proteomes" id="UP001217838">
    <property type="component" value="Unassembled WGS sequence"/>
</dbReference>
<keyword evidence="3" id="KW-1185">Reference proteome</keyword>
<reference evidence="2 3" key="1">
    <citation type="submission" date="2022-11" db="EMBL/GenBank/DDBJ databases">
        <title>Minimal conservation of predation-associated metabolite biosynthetic gene clusters underscores biosynthetic potential of Myxococcota including descriptions for ten novel species: Archangium lansinium sp. nov., Myxococcus landrumus sp. nov., Nannocystis bai.</title>
        <authorList>
            <person name="Ahearne A."/>
            <person name="Stevens C."/>
            <person name="Dowd S."/>
        </authorList>
    </citation>
    <scope>NUCLEOTIDE SEQUENCE [LARGE SCALE GENOMIC DNA]</scope>
    <source>
        <strain evidence="2 3">NCELM</strain>
    </source>
</reference>
<feature type="compositionally biased region" description="Polar residues" evidence="1">
    <location>
        <begin position="47"/>
        <end position="57"/>
    </location>
</feature>
<organism evidence="2 3">
    <name type="scientific">Nannocystis radixulma</name>
    <dbReference type="NCBI Taxonomy" id="2995305"/>
    <lineage>
        <taxon>Bacteria</taxon>
        <taxon>Pseudomonadati</taxon>
        <taxon>Myxococcota</taxon>
        <taxon>Polyangia</taxon>
        <taxon>Nannocystales</taxon>
        <taxon>Nannocystaceae</taxon>
        <taxon>Nannocystis</taxon>
    </lineage>
</organism>
<gene>
    <name evidence="2" type="ORF">POL58_50410</name>
</gene>
<dbReference type="RefSeq" id="WP_272011742.1">
    <property type="nucleotide sequence ID" value="NZ_JAQNDN010000028.1"/>
</dbReference>
<name>A0ABT5BPF6_9BACT</name>
<comment type="caution">
    <text evidence="2">The sequence shown here is derived from an EMBL/GenBank/DDBJ whole genome shotgun (WGS) entry which is preliminary data.</text>
</comment>
<protein>
    <submittedName>
        <fullName evidence="2">Uncharacterized protein</fullName>
    </submittedName>
</protein>
<dbReference type="EMBL" id="JAQNDN010000028">
    <property type="protein sequence ID" value="MDC0676046.1"/>
    <property type="molecule type" value="Genomic_DNA"/>
</dbReference>
<feature type="region of interest" description="Disordered" evidence="1">
    <location>
        <begin position="36"/>
        <end position="57"/>
    </location>
</feature>
<sequence>MIVIGPWVDPLNEVVPMHRTIEIKDLVETSELVKRGIHNTAPRTLRESSASGETDDP</sequence>
<accession>A0ABT5BPF6</accession>
<evidence type="ECO:0000313" key="2">
    <source>
        <dbReference type="EMBL" id="MDC0676046.1"/>
    </source>
</evidence>
<proteinExistence type="predicted"/>
<evidence type="ECO:0000313" key="3">
    <source>
        <dbReference type="Proteomes" id="UP001217838"/>
    </source>
</evidence>